<gene>
    <name evidence="17" type="ORF">F8388_025546</name>
</gene>
<dbReference type="GO" id="GO:0000287">
    <property type="term" value="F:magnesium ion binding"/>
    <property type="evidence" value="ECO:0007669"/>
    <property type="project" value="InterPro"/>
</dbReference>
<comment type="cofactor">
    <cofactor evidence="1">
        <name>Mg(2+)</name>
        <dbReference type="ChEBI" id="CHEBI:18420"/>
    </cofactor>
</comment>
<evidence type="ECO:0000256" key="9">
    <source>
        <dbReference type="ARBA" id="ARBA00022723"/>
    </source>
</evidence>
<comment type="similarity">
    <text evidence="4">Belongs to the tRNA(His) guanylyltransferase family.</text>
</comment>
<evidence type="ECO:0000256" key="11">
    <source>
        <dbReference type="ARBA" id="ARBA00022842"/>
    </source>
</evidence>
<feature type="domain" description="Thg1 C-terminal" evidence="16">
    <location>
        <begin position="405"/>
        <end position="510"/>
    </location>
</feature>
<evidence type="ECO:0000256" key="12">
    <source>
        <dbReference type="ARBA" id="ARBA00023134"/>
    </source>
</evidence>
<feature type="domain" description="Thg1 C-terminal" evidence="16">
    <location>
        <begin position="139"/>
        <end position="236"/>
    </location>
</feature>
<evidence type="ECO:0000256" key="14">
    <source>
        <dbReference type="ARBA" id="ARBA00047281"/>
    </source>
</evidence>
<comment type="subcellular location">
    <subcellularLocation>
        <location evidence="3">Nucleus</location>
        <location evidence="3">Nucleoplasm</location>
    </subcellularLocation>
</comment>
<evidence type="ECO:0000256" key="3">
    <source>
        <dbReference type="ARBA" id="ARBA00004642"/>
    </source>
</evidence>
<proteinExistence type="inferred from homology"/>
<dbReference type="Pfam" id="PF04446">
    <property type="entry name" value="Thg1"/>
    <property type="match status" value="2"/>
</dbReference>
<dbReference type="Gene3D" id="3.30.70.3000">
    <property type="match status" value="2"/>
</dbReference>
<evidence type="ECO:0000256" key="4">
    <source>
        <dbReference type="ARBA" id="ARBA00010113"/>
    </source>
</evidence>
<sequence length="525" mass="61527">MANSKYEYVKSFEVEDEVMFPNLIVVRVDGRDFRRFSEIHEFVKPNDEVALNLMNSCAVSVTEEFPDIVFSYGYSDEYSFVLKKTTRFYQRRASKIQSLVVSFLTSVYVTKWKEFFHDKELRYPPSFRARVICCASIEVLQAYLSWRQNDCHINNQHATCFHELVKHGKTEKEAQQYLKESGKKEKHDLLFEQFGINYEKLPVMVRQGSCILKTETEDIVKYNESGAPVKRLRRKTSTVHSKNIVGKSFWNLYPKLLKELGSFVDDIRKIEPDYIRSFLWEAKLLPSTWIVIRIDGCHFHRFSTLHEFVKPNDERALNLMNSCAVGLLEEFQDLVFAYGVSDEYSFIMKKDSQLYQRQASDIVTAVVSLFTSLYVTKWRDFFPHRELKYPPSFDGRAVCYPSSEILTDYLAWRQVDCHINNQYNTCFWELVKSGKSKIEAQNILKGTQTPEKNELLKQFGISDYNTLPVMFRQGSSVFWDKEDITPEHENGTCNGTYRKKVVVEHCNIIEPDFWNSHPSILNLKP</sequence>
<evidence type="ECO:0000259" key="15">
    <source>
        <dbReference type="Pfam" id="PF04446"/>
    </source>
</evidence>
<comment type="caution">
    <text evidence="17">The sequence shown here is derived from an EMBL/GenBank/DDBJ whole genome shotgun (WGS) entry which is preliminary data.</text>
</comment>
<comment type="catalytic activity">
    <reaction evidence="14">
        <text>a 5'-end ribonucleotide-tRNA(His) + GTP + ATP + H2O = a 5'-end phospho-guanosine-ribonucleotide-tRNA(His) + AMP + 2 diphosphate + H(+)</text>
        <dbReference type="Rhea" id="RHEA:54564"/>
        <dbReference type="Rhea" id="RHEA-COMP:14193"/>
        <dbReference type="Rhea" id="RHEA-COMP:14917"/>
        <dbReference type="ChEBI" id="CHEBI:15377"/>
        <dbReference type="ChEBI" id="CHEBI:15378"/>
        <dbReference type="ChEBI" id="CHEBI:30616"/>
        <dbReference type="ChEBI" id="CHEBI:33019"/>
        <dbReference type="ChEBI" id="CHEBI:37565"/>
        <dbReference type="ChEBI" id="CHEBI:138282"/>
        <dbReference type="ChEBI" id="CHEBI:141847"/>
        <dbReference type="ChEBI" id="CHEBI:456215"/>
        <dbReference type="EC" id="2.7.7.79"/>
    </reaction>
</comment>
<dbReference type="Pfam" id="PF14413">
    <property type="entry name" value="Thg1C"/>
    <property type="match status" value="2"/>
</dbReference>
<feature type="domain" description="tRNAHis guanylyltransferase catalytic" evidence="15">
    <location>
        <begin position="273"/>
        <end position="401"/>
    </location>
</feature>
<dbReference type="FunFam" id="3.30.70.3000:FF:000002">
    <property type="entry name" value="tRNA(His) guanylyltransferase 1"/>
    <property type="match status" value="2"/>
</dbReference>
<dbReference type="EMBL" id="JAATIP010000084">
    <property type="protein sequence ID" value="KAF4376675.1"/>
    <property type="molecule type" value="Genomic_DNA"/>
</dbReference>
<keyword evidence="12" id="KW-0342">GTP-binding</keyword>
<dbReference type="InterPro" id="IPR038469">
    <property type="entry name" value="tRNAHis_GuaTrfase_Thg1_sf"/>
</dbReference>
<dbReference type="AlphaFoldDB" id="A0A7J6G118"/>
<dbReference type="InterPro" id="IPR025845">
    <property type="entry name" value="Thg1_C_dom"/>
</dbReference>
<evidence type="ECO:0000256" key="5">
    <source>
        <dbReference type="ARBA" id="ARBA00012511"/>
    </source>
</evidence>
<protein>
    <recommendedName>
        <fullName evidence="5">tRNA(His) guanylyltransferase</fullName>
        <ecNumber evidence="5">2.7.7.79</ecNumber>
    </recommendedName>
</protein>
<keyword evidence="13" id="KW-0539">Nucleus</keyword>
<dbReference type="PANTHER" id="PTHR12729">
    <property type="entry name" value="TRNA(HIS) GUANYLYLTRANSFERASE-RELATED"/>
    <property type="match status" value="1"/>
</dbReference>
<organism evidence="17 18">
    <name type="scientific">Cannabis sativa</name>
    <name type="common">Hemp</name>
    <name type="synonym">Marijuana</name>
    <dbReference type="NCBI Taxonomy" id="3483"/>
    <lineage>
        <taxon>Eukaryota</taxon>
        <taxon>Viridiplantae</taxon>
        <taxon>Streptophyta</taxon>
        <taxon>Embryophyta</taxon>
        <taxon>Tracheophyta</taxon>
        <taxon>Spermatophyta</taxon>
        <taxon>Magnoliopsida</taxon>
        <taxon>eudicotyledons</taxon>
        <taxon>Gunneridae</taxon>
        <taxon>Pentapetalae</taxon>
        <taxon>rosids</taxon>
        <taxon>fabids</taxon>
        <taxon>Rosales</taxon>
        <taxon>Cannabaceae</taxon>
        <taxon>Cannabis</taxon>
    </lineage>
</organism>
<dbReference type="Proteomes" id="UP000525078">
    <property type="component" value="Unassembled WGS sequence"/>
</dbReference>
<keyword evidence="10" id="KW-0547">Nucleotide-binding</keyword>
<reference evidence="17 18" key="1">
    <citation type="journal article" date="2020" name="bioRxiv">
        <title>Sequence and annotation of 42 cannabis genomes reveals extensive copy number variation in cannabinoid synthesis and pathogen resistance genes.</title>
        <authorList>
            <person name="Mckernan K.J."/>
            <person name="Helbert Y."/>
            <person name="Kane L.T."/>
            <person name="Ebling H."/>
            <person name="Zhang L."/>
            <person name="Liu B."/>
            <person name="Eaton Z."/>
            <person name="Mclaughlin S."/>
            <person name="Kingan S."/>
            <person name="Baybayan P."/>
            <person name="Concepcion G."/>
            <person name="Jordan M."/>
            <person name="Riva A."/>
            <person name="Barbazuk W."/>
            <person name="Harkins T."/>
        </authorList>
    </citation>
    <scope>NUCLEOTIDE SEQUENCE [LARGE SCALE GENOMIC DNA]</scope>
    <source>
        <strain evidence="18">cv. Jamaican Lion 4</strain>
        <tissue evidence="17">Leaf</tissue>
    </source>
</reference>
<evidence type="ECO:0000256" key="7">
    <source>
        <dbReference type="ARBA" id="ARBA00022694"/>
    </source>
</evidence>
<name>A0A7J6G118_CANSA</name>
<evidence type="ECO:0000256" key="13">
    <source>
        <dbReference type="ARBA" id="ARBA00023242"/>
    </source>
</evidence>
<dbReference type="GO" id="GO:0006400">
    <property type="term" value="P:tRNA modification"/>
    <property type="evidence" value="ECO:0007669"/>
    <property type="project" value="InterPro"/>
</dbReference>
<comment type="function">
    <text evidence="2">Adds a GMP to the 5'-end of tRNA(His) after transcription and RNase P cleavage.</text>
</comment>
<keyword evidence="9" id="KW-0479">Metal-binding</keyword>
<dbReference type="GO" id="GO:0008193">
    <property type="term" value="F:tRNA guanylyltransferase activity"/>
    <property type="evidence" value="ECO:0007669"/>
    <property type="project" value="UniProtKB-EC"/>
</dbReference>
<evidence type="ECO:0000256" key="1">
    <source>
        <dbReference type="ARBA" id="ARBA00001946"/>
    </source>
</evidence>
<evidence type="ECO:0000256" key="2">
    <source>
        <dbReference type="ARBA" id="ARBA00002939"/>
    </source>
</evidence>
<feature type="domain" description="tRNAHis guanylyltransferase catalytic" evidence="15">
    <location>
        <begin position="6"/>
        <end position="134"/>
    </location>
</feature>
<evidence type="ECO:0000259" key="16">
    <source>
        <dbReference type="Pfam" id="PF14413"/>
    </source>
</evidence>
<dbReference type="InterPro" id="IPR007537">
    <property type="entry name" value="tRNAHis_GuaTrfase_Thg1"/>
</dbReference>
<accession>A0A7J6G118</accession>
<keyword evidence="11" id="KW-0460">Magnesium</keyword>
<evidence type="ECO:0000313" key="17">
    <source>
        <dbReference type="EMBL" id="KAF4376675.1"/>
    </source>
</evidence>
<evidence type="ECO:0000256" key="10">
    <source>
        <dbReference type="ARBA" id="ARBA00022741"/>
    </source>
</evidence>
<keyword evidence="6" id="KW-0808">Transferase</keyword>
<evidence type="ECO:0000313" key="18">
    <source>
        <dbReference type="Proteomes" id="UP000525078"/>
    </source>
</evidence>
<dbReference type="PANTHER" id="PTHR12729:SF6">
    <property type="entry name" value="TRNA(HIS) GUANYLYLTRANSFERASE-RELATED"/>
    <property type="match status" value="1"/>
</dbReference>
<dbReference type="EC" id="2.7.7.79" evidence="5"/>
<keyword evidence="7" id="KW-0819">tRNA processing</keyword>
<evidence type="ECO:0000256" key="8">
    <source>
        <dbReference type="ARBA" id="ARBA00022695"/>
    </source>
</evidence>
<keyword evidence="8" id="KW-0548">Nucleotidyltransferase</keyword>
<dbReference type="GO" id="GO:0005525">
    <property type="term" value="F:GTP binding"/>
    <property type="evidence" value="ECO:0007669"/>
    <property type="project" value="UniProtKB-KW"/>
</dbReference>
<dbReference type="GO" id="GO:0005654">
    <property type="term" value="C:nucleoplasm"/>
    <property type="evidence" value="ECO:0007669"/>
    <property type="project" value="UniProtKB-SubCell"/>
</dbReference>
<dbReference type="InterPro" id="IPR024956">
    <property type="entry name" value="tRNAHis_GuaTrfase_cat"/>
</dbReference>
<evidence type="ECO:0000256" key="6">
    <source>
        <dbReference type="ARBA" id="ARBA00022679"/>
    </source>
</evidence>